<feature type="domain" description="PH" evidence="10">
    <location>
        <begin position="416"/>
        <end position="527"/>
    </location>
</feature>
<comment type="subcellular location">
    <subcellularLocation>
        <location evidence="1">Cytoplasm</location>
        <location evidence="1">Cytoskeleton</location>
    </subcellularLocation>
</comment>
<dbReference type="OrthoDB" id="660555at2759"/>
<organism evidence="13 14">
    <name type="scientific">Albugo candida</name>
    <dbReference type="NCBI Taxonomy" id="65357"/>
    <lineage>
        <taxon>Eukaryota</taxon>
        <taxon>Sar</taxon>
        <taxon>Stramenopiles</taxon>
        <taxon>Oomycota</taxon>
        <taxon>Peronosporomycetes</taxon>
        <taxon>Albuginales</taxon>
        <taxon>Albuginaceae</taxon>
        <taxon>Albugo</taxon>
    </lineage>
</organism>
<evidence type="ECO:0000256" key="2">
    <source>
        <dbReference type="ARBA" id="ARBA00022490"/>
    </source>
</evidence>
<dbReference type="SUPFAM" id="SSF50729">
    <property type="entry name" value="PH domain-like"/>
    <property type="match status" value="4"/>
</dbReference>
<dbReference type="GO" id="GO:0005085">
    <property type="term" value="F:guanyl-nucleotide exchange factor activity"/>
    <property type="evidence" value="ECO:0007669"/>
    <property type="project" value="UniProtKB-KW"/>
</dbReference>
<keyword evidence="7" id="KW-0206">Cytoskeleton</keyword>
<evidence type="ECO:0000256" key="1">
    <source>
        <dbReference type="ARBA" id="ARBA00004245"/>
    </source>
</evidence>
<evidence type="ECO:0000313" key="14">
    <source>
        <dbReference type="Proteomes" id="UP000053237"/>
    </source>
</evidence>
<dbReference type="GO" id="GO:0005737">
    <property type="term" value="C:cytoplasm"/>
    <property type="evidence" value="ECO:0007669"/>
    <property type="project" value="TreeGrafter"/>
</dbReference>
<evidence type="ECO:0000259" key="12">
    <source>
        <dbReference type="PROSITE" id="PS50178"/>
    </source>
</evidence>
<dbReference type="InterPro" id="IPR011011">
    <property type="entry name" value="Znf_FYVE_PHD"/>
</dbReference>
<sequence>MSAHPQVQSNTPILNETTSQKKLLRAKSSMLDSKREWRFGSFRVPTSPWRQKQKDAIMNPNNHSALLASPDRSPYRTNITRSHSLTPRYAQSTNTLTFPRAQQVEVEVERKAKGNQSDDFLRSFPILSVDNQTTHEIDELQGSPHISSQTFPSFTLSNSFQREDNQSDSHLQSVRVEISLKERQRGNAIRELFTTEKVYIRDLCVLHDFYIVPMLKQRHPVMEDAQIAVFFSHLTQLITLHRKLFHDLEEMINIQGYTQAPSSIALLHSTSKHLTCEGIGAVFCRFTGLFTFHAAYAKDYETVTKLLQRYRNDVKLGFSLFLQKCKDASRSSQSFDSLLIMPIQRIPRYKLLLQRVCDYTPSEDSDAWFLAEAVKRVEEATTKMNATVAAQADLEMILATQKLFQGQISLITANRKLIKTGNLVKATKHQQTKKVVVHLFNDILLCSDHAGTGGLRVRSILELVQPTLQVDVELSPAFAGSTNALARNGCKQSCAFTIKSSQKNLLLFASSPHHRKEWTEQLQGAINGARLLRTKVTADTSQDPVALLPDEQVKSCTFCKNIYSIQSQSHRCHRCDLTVCDTCSKYSCITLNTTYDIDAKIQCGASPNERSRDYPKERMCDQCYRAIEAVKKAATRWRSLIIKRRGILRRYGEHGCNEFFFEIGPHILKQYTLESASRTTSKEYMCSLDLDGAIVIHRDTQESQHRFQIIKPSNEAAQKHFDDSITDNMESEENIYAYRASSTQYSEAESFHGDFICDQNCRSDSEQICCEGDEWIFSASDAEQESGWTTAIQDAADQSVVNARDHKNADASLLPDVSSPPCFDSVISKESDQEHRDIESIDIKPSDENLDACTSHEDCSQIEAKRLDILTKIIRTEEWYITCLEECIHIYVQPLLLRQLEAQKCLREERQKKTKRAAYASHGERIYSQIEKSGSSKSTSIQNESCMQSPLTPNCRPKPLGLIKSTIFQHRNHSTGKTPFFSGSGSTCKQTKAVRSGSLNGTGGCVRPQERVKCKSTSSIREVEQDDCESSTSYEWKAQLRKAPLLNAAMAVFFSSVNHICTLNQQLLNHLSRHVSETRAMPISDRLFRPGAIFNAYTPLFELYIGYAERHDAALTLITSAGFAEFLDEIPEEATESQLRILLSMPMRQIPKYQKSLRNLLALTPKDHLDFSALTAAIEYVDQVALRMEAAVISRYNAKQIESVSLQCGLDLEGRLYVKDGMLRKVGRSRVKKYHVILLEDAIVYGRKRTSIHKKKYQMVDLWECKVSNQTDATPQIINASGGGNMNAFANAFYFYSPIKSFILLAATQEEKQGWMEYLRICIDRSIAADGWLNVSHRWIASNSEYQQQRLLLDPAEPKAPGLETTLVIKNGWLNVLIAPNYRKGHRFWISLTMKNLTLSSTFKSSKPEQVIPIATCEVFALEKDELFSTHVCTVEGEKTQVLIFETESLSTRDEWVRTLMHCIGNYASSDPINNVLALRRQSVINSSLAPIFMYDRASNVCTICYHTFAVYRPRHHCRYVLAC</sequence>
<evidence type="ECO:0000256" key="6">
    <source>
        <dbReference type="ARBA" id="ARBA00022833"/>
    </source>
</evidence>
<dbReference type="PROSITE" id="PS50178">
    <property type="entry name" value="ZF_FYVE"/>
    <property type="match status" value="1"/>
</dbReference>
<dbReference type="InterPro" id="IPR035899">
    <property type="entry name" value="DBL_dom_sf"/>
</dbReference>
<comment type="caution">
    <text evidence="13">The sequence shown here is derived from an EMBL/GenBank/DDBJ whole genome shotgun (WGS) entry which is preliminary data.</text>
</comment>
<dbReference type="STRING" id="65357.A0A024GDJ8"/>
<accession>A0A024GDJ8</accession>
<dbReference type="EMBL" id="CAIX01000079">
    <property type="protein sequence ID" value="CCI44773.1"/>
    <property type="molecule type" value="Genomic_DNA"/>
</dbReference>
<keyword evidence="6" id="KW-0862">Zinc</keyword>
<evidence type="ECO:0000313" key="13">
    <source>
        <dbReference type="EMBL" id="CCI44773.1"/>
    </source>
</evidence>
<keyword evidence="14" id="KW-1185">Reference proteome</keyword>
<dbReference type="InterPro" id="IPR051092">
    <property type="entry name" value="FYVE_RhoGEF_PH"/>
</dbReference>
<dbReference type="Gene3D" id="3.30.40.10">
    <property type="entry name" value="Zinc/RING finger domain, C3HC4 (zinc finger)"/>
    <property type="match status" value="1"/>
</dbReference>
<dbReference type="SMART" id="SM00325">
    <property type="entry name" value="RhoGEF"/>
    <property type="match status" value="2"/>
</dbReference>
<evidence type="ECO:0000259" key="10">
    <source>
        <dbReference type="PROSITE" id="PS50003"/>
    </source>
</evidence>
<protein>
    <submittedName>
        <fullName evidence="13">Uncharacterized protein</fullName>
    </submittedName>
</protein>
<dbReference type="CDD" id="cd00821">
    <property type="entry name" value="PH"/>
    <property type="match status" value="1"/>
</dbReference>
<dbReference type="Gene3D" id="1.20.900.10">
    <property type="entry name" value="Dbl homology (DH) domain"/>
    <property type="match status" value="2"/>
</dbReference>
<feature type="domain" description="PH" evidence="10">
    <location>
        <begin position="1216"/>
        <end position="1324"/>
    </location>
</feature>
<dbReference type="SUPFAM" id="SSF48065">
    <property type="entry name" value="DBL homology domain (DH-domain)"/>
    <property type="match status" value="2"/>
</dbReference>
<evidence type="ECO:0000256" key="8">
    <source>
        <dbReference type="PROSITE-ProRule" id="PRU00091"/>
    </source>
</evidence>
<dbReference type="GO" id="GO:0005856">
    <property type="term" value="C:cytoskeleton"/>
    <property type="evidence" value="ECO:0007669"/>
    <property type="project" value="UniProtKB-SubCell"/>
</dbReference>
<dbReference type="Pfam" id="PF00621">
    <property type="entry name" value="RhoGEF"/>
    <property type="match status" value="2"/>
</dbReference>
<keyword evidence="2" id="KW-0963">Cytoplasm</keyword>
<feature type="domain" description="PH" evidence="10">
    <location>
        <begin position="1367"/>
        <end position="1465"/>
    </location>
</feature>
<feature type="domain" description="DH" evidence="11">
    <location>
        <begin position="184"/>
        <end position="387"/>
    </location>
</feature>
<evidence type="ECO:0000256" key="4">
    <source>
        <dbReference type="ARBA" id="ARBA00022723"/>
    </source>
</evidence>
<dbReference type="PANTHER" id="PTHR12673:SF159">
    <property type="entry name" value="LD03170P"/>
    <property type="match status" value="1"/>
</dbReference>
<dbReference type="PROSITE" id="PS50010">
    <property type="entry name" value="DH_2"/>
    <property type="match status" value="2"/>
</dbReference>
<feature type="domain" description="FYVE-type" evidence="12">
    <location>
        <begin position="550"/>
        <end position="628"/>
    </location>
</feature>
<name>A0A024GDJ8_9STRA</name>
<dbReference type="Pfam" id="PF01363">
    <property type="entry name" value="FYVE"/>
    <property type="match status" value="1"/>
</dbReference>
<dbReference type="InterPro" id="IPR017455">
    <property type="entry name" value="Znf_FYVE-rel"/>
</dbReference>
<evidence type="ECO:0000256" key="5">
    <source>
        <dbReference type="ARBA" id="ARBA00022771"/>
    </source>
</evidence>
<evidence type="ECO:0000259" key="11">
    <source>
        <dbReference type="PROSITE" id="PS50010"/>
    </source>
</evidence>
<dbReference type="InParanoid" id="A0A024GDJ8"/>
<keyword evidence="3" id="KW-0344">Guanine-nucleotide releasing factor</keyword>
<dbReference type="InterPro" id="IPR000219">
    <property type="entry name" value="DH_dom"/>
</dbReference>
<dbReference type="CDD" id="cd00160">
    <property type="entry name" value="RhoGEF"/>
    <property type="match status" value="1"/>
</dbReference>
<evidence type="ECO:0000256" key="9">
    <source>
        <dbReference type="SAM" id="MobiDB-lite"/>
    </source>
</evidence>
<keyword evidence="5 8" id="KW-0863">Zinc-finger</keyword>
<dbReference type="SUPFAM" id="SSF57903">
    <property type="entry name" value="FYVE/PHD zinc finger"/>
    <property type="match status" value="1"/>
</dbReference>
<dbReference type="PANTHER" id="PTHR12673">
    <property type="entry name" value="FACIOGENITAL DYSPLASIA PROTEIN"/>
    <property type="match status" value="1"/>
</dbReference>
<evidence type="ECO:0000256" key="3">
    <source>
        <dbReference type="ARBA" id="ARBA00022658"/>
    </source>
</evidence>
<dbReference type="InterPro" id="IPR001849">
    <property type="entry name" value="PH_domain"/>
</dbReference>
<dbReference type="SMART" id="SM00233">
    <property type="entry name" value="PH"/>
    <property type="match status" value="4"/>
</dbReference>
<feature type="region of interest" description="Disordered" evidence="9">
    <location>
        <begin position="930"/>
        <end position="950"/>
    </location>
</feature>
<dbReference type="Gene3D" id="2.30.29.30">
    <property type="entry name" value="Pleckstrin-homology domain (PH domain)/Phosphotyrosine-binding domain (PTB)"/>
    <property type="match status" value="3"/>
</dbReference>
<dbReference type="InterPro" id="IPR000306">
    <property type="entry name" value="Znf_FYVE"/>
</dbReference>
<reference evidence="13 14" key="1">
    <citation type="submission" date="2012-05" db="EMBL/GenBank/DDBJ databases">
        <title>Recombination and specialization in a pathogen metapopulation.</title>
        <authorList>
            <person name="Gardiner A."/>
            <person name="Kemen E."/>
            <person name="Schultz-Larsen T."/>
            <person name="MacLean D."/>
            <person name="Van Oosterhout C."/>
            <person name="Jones J.D.G."/>
        </authorList>
    </citation>
    <scope>NUCLEOTIDE SEQUENCE [LARGE SCALE GENOMIC DNA]</scope>
    <source>
        <strain evidence="13 14">Ac Nc2</strain>
    </source>
</reference>
<dbReference type="InterPro" id="IPR013083">
    <property type="entry name" value="Znf_RING/FYVE/PHD"/>
</dbReference>
<dbReference type="Proteomes" id="UP000053237">
    <property type="component" value="Unassembled WGS sequence"/>
</dbReference>
<gene>
    <name evidence="13" type="ORF">BN9_055970</name>
</gene>
<proteinExistence type="predicted"/>
<dbReference type="InterPro" id="IPR011993">
    <property type="entry name" value="PH-like_dom_sf"/>
</dbReference>
<dbReference type="PROSITE" id="PS50003">
    <property type="entry name" value="PH_DOMAIN"/>
    <property type="match status" value="3"/>
</dbReference>
<keyword evidence="4" id="KW-0479">Metal-binding</keyword>
<dbReference type="GO" id="GO:0008270">
    <property type="term" value="F:zinc ion binding"/>
    <property type="evidence" value="ECO:0007669"/>
    <property type="project" value="UniProtKB-KW"/>
</dbReference>
<feature type="domain" description="DH" evidence="11">
    <location>
        <begin position="865"/>
        <end position="1191"/>
    </location>
</feature>
<evidence type="ECO:0000256" key="7">
    <source>
        <dbReference type="ARBA" id="ARBA00023212"/>
    </source>
</evidence>